<dbReference type="OrthoDB" id="3107793at2759"/>
<dbReference type="EMBL" id="JACGCI010000003">
    <property type="protein sequence ID" value="KAF6764858.1"/>
    <property type="molecule type" value="Genomic_DNA"/>
</dbReference>
<dbReference type="Proteomes" id="UP000521943">
    <property type="component" value="Unassembled WGS sequence"/>
</dbReference>
<comment type="caution">
    <text evidence="2">The sequence shown here is derived from an EMBL/GenBank/DDBJ whole genome shotgun (WGS) entry which is preliminary data.</text>
</comment>
<keyword evidence="3" id="KW-1185">Reference proteome</keyword>
<organism evidence="2 3">
    <name type="scientific">Ephemerocybe angulata</name>
    <dbReference type="NCBI Taxonomy" id="980116"/>
    <lineage>
        <taxon>Eukaryota</taxon>
        <taxon>Fungi</taxon>
        <taxon>Dikarya</taxon>
        <taxon>Basidiomycota</taxon>
        <taxon>Agaricomycotina</taxon>
        <taxon>Agaricomycetes</taxon>
        <taxon>Agaricomycetidae</taxon>
        <taxon>Agaricales</taxon>
        <taxon>Agaricineae</taxon>
        <taxon>Psathyrellaceae</taxon>
        <taxon>Ephemerocybe</taxon>
    </lineage>
</organism>
<evidence type="ECO:0000313" key="3">
    <source>
        <dbReference type="Proteomes" id="UP000521943"/>
    </source>
</evidence>
<dbReference type="AlphaFoldDB" id="A0A8H6II46"/>
<protein>
    <submittedName>
        <fullName evidence="2">Uncharacterized protein</fullName>
    </submittedName>
</protein>
<name>A0A8H6II46_9AGAR</name>
<gene>
    <name evidence="2" type="ORF">DFP72DRAFT_324410</name>
</gene>
<proteinExistence type="predicted"/>
<reference evidence="2 3" key="1">
    <citation type="submission" date="2020-07" db="EMBL/GenBank/DDBJ databases">
        <title>Comparative genomics of pyrophilous fungi reveals a link between fire events and developmental genes.</title>
        <authorList>
            <consortium name="DOE Joint Genome Institute"/>
            <person name="Steindorff A.S."/>
            <person name="Carver A."/>
            <person name="Calhoun S."/>
            <person name="Stillman K."/>
            <person name="Liu H."/>
            <person name="Lipzen A."/>
            <person name="Pangilinan J."/>
            <person name="Labutti K."/>
            <person name="Bruns T.D."/>
            <person name="Grigoriev I.V."/>
        </authorList>
    </citation>
    <scope>NUCLEOTIDE SEQUENCE [LARGE SCALE GENOMIC DNA]</scope>
    <source>
        <strain evidence="2 3">CBS 144469</strain>
    </source>
</reference>
<evidence type="ECO:0000313" key="2">
    <source>
        <dbReference type="EMBL" id="KAF6764858.1"/>
    </source>
</evidence>
<feature type="region of interest" description="Disordered" evidence="1">
    <location>
        <begin position="277"/>
        <end position="298"/>
    </location>
</feature>
<accession>A0A8H6II46</accession>
<evidence type="ECO:0000256" key="1">
    <source>
        <dbReference type="SAM" id="MobiDB-lite"/>
    </source>
</evidence>
<sequence>MREYRVALLTPEQMSTSSLIAQVPICFDWAPNVVEEEDLPPHPSTPRHITADAGYDTPPENLTYCSGSVARLSSPIPTPSIRPAIPPHFELLVEVMEEFQKDNGEARVGCAELEVCLSRRKPDFHDNIGSNITDRAKKLEKYLEAALEAKILVSDPTSKRFVSLHPNMLLPKTRTIPPPEISKAAPDISAHPAVAPHYEILVSVMQSYLELGQASVKISQLGVQLPKQKPDVYTQAECGNLTHPLLAYIEAATAAGILIRDSAECVSLHLRILWKPSDPTNTPPKQEPPTPSLDLDNPNRPAVAPHFEIILSIMDYYATYYGQPSVTLSYLQNQLLKQRPFVFSPAGITDPKEALLSYIDTAVGADILMRDSELTVILHPRLSHSKDSTMIYPPSVLPPTPPAPPSPTLIAPSVPEGPAVLPHFDVLIAVMEEYRRRGESCVNRAKLGVDLPKKKADVYAKAGYAGSSKPLRNYIDAAIAAGVLVKNSDHLVSLHPRIRCTAASSGPCSSST</sequence>
<feature type="compositionally biased region" description="Pro residues" evidence="1">
    <location>
        <begin position="281"/>
        <end position="291"/>
    </location>
</feature>